<gene>
    <name evidence="2" type="ORF">BP5553_05747</name>
</gene>
<dbReference type="GeneID" id="43598596"/>
<dbReference type="AlphaFoldDB" id="A0A370TLK3"/>
<name>A0A370TLK3_9HELO</name>
<protein>
    <submittedName>
        <fullName evidence="2">Uncharacterized protein</fullName>
    </submittedName>
</protein>
<feature type="region of interest" description="Disordered" evidence="1">
    <location>
        <begin position="240"/>
        <end position="273"/>
    </location>
</feature>
<sequence>MDLDGEFVEVLEEDFKEWPSSTRSRAVDLGGISGTTKVVREHTVVERRAFTKELKEFQNYRPDQDLDDDELEQRATKLISPLKEEFDAFYMDPASPMDEEQDIFESTRINPFGYSNPMADYDFLEDESTCSFEGIFGALNDAFGELDVEGYIADATSGEYEMEDHDDIRFPEAGLEDARETLLHGISTCFHFSRQNCKCDDCREENQAEKARRGLREAKDYLIEDSLLKCRIEMLLHNQEKQTNLGPRPGEQDMDPSQRAEEHAIRLSNQATDQTEDEINTFLDLNWYLEEQSKLRRRFFIQSKQ</sequence>
<dbReference type="RefSeq" id="XP_031869051.1">
    <property type="nucleotide sequence ID" value="XM_032014370.1"/>
</dbReference>
<evidence type="ECO:0000313" key="2">
    <source>
        <dbReference type="EMBL" id="RDL36395.1"/>
    </source>
</evidence>
<dbReference type="EMBL" id="NPIC01000004">
    <property type="protein sequence ID" value="RDL36395.1"/>
    <property type="molecule type" value="Genomic_DNA"/>
</dbReference>
<evidence type="ECO:0000313" key="3">
    <source>
        <dbReference type="Proteomes" id="UP000254866"/>
    </source>
</evidence>
<organism evidence="2 3">
    <name type="scientific">Venustampulla echinocandica</name>
    <dbReference type="NCBI Taxonomy" id="2656787"/>
    <lineage>
        <taxon>Eukaryota</taxon>
        <taxon>Fungi</taxon>
        <taxon>Dikarya</taxon>
        <taxon>Ascomycota</taxon>
        <taxon>Pezizomycotina</taxon>
        <taxon>Leotiomycetes</taxon>
        <taxon>Helotiales</taxon>
        <taxon>Pleuroascaceae</taxon>
        <taxon>Venustampulla</taxon>
    </lineage>
</organism>
<reference evidence="2 3" key="1">
    <citation type="journal article" date="2018" name="IMA Fungus">
        <title>IMA Genome-F 9: Draft genome sequence of Annulohypoxylon stygium, Aspergillus mulundensis, Berkeleyomyces basicola (syn. Thielaviopsis basicola), Ceratocystis smalleyi, two Cercospora beticola strains, Coleophoma cylindrospora, Fusarium fracticaudum, Phialophora cf. hyalina, and Morchella septimelata.</title>
        <authorList>
            <person name="Wingfield B.D."/>
            <person name="Bills G.F."/>
            <person name="Dong Y."/>
            <person name="Huang W."/>
            <person name="Nel W.J."/>
            <person name="Swalarsk-Parry B.S."/>
            <person name="Vaghefi N."/>
            <person name="Wilken P.M."/>
            <person name="An Z."/>
            <person name="de Beer Z.W."/>
            <person name="De Vos L."/>
            <person name="Chen L."/>
            <person name="Duong T.A."/>
            <person name="Gao Y."/>
            <person name="Hammerbacher A."/>
            <person name="Kikkert J.R."/>
            <person name="Li Y."/>
            <person name="Li H."/>
            <person name="Li K."/>
            <person name="Li Q."/>
            <person name="Liu X."/>
            <person name="Ma X."/>
            <person name="Naidoo K."/>
            <person name="Pethybridge S.J."/>
            <person name="Sun J."/>
            <person name="Steenkamp E.T."/>
            <person name="van der Nest M.A."/>
            <person name="van Wyk S."/>
            <person name="Wingfield M.J."/>
            <person name="Xiong C."/>
            <person name="Yue Q."/>
            <person name="Zhang X."/>
        </authorList>
    </citation>
    <scope>NUCLEOTIDE SEQUENCE [LARGE SCALE GENOMIC DNA]</scope>
    <source>
        <strain evidence="2 3">BP 5553</strain>
    </source>
</reference>
<comment type="caution">
    <text evidence="2">The sequence shown here is derived from an EMBL/GenBank/DDBJ whole genome shotgun (WGS) entry which is preliminary data.</text>
</comment>
<evidence type="ECO:0000256" key="1">
    <source>
        <dbReference type="SAM" id="MobiDB-lite"/>
    </source>
</evidence>
<feature type="compositionally biased region" description="Basic and acidic residues" evidence="1">
    <location>
        <begin position="256"/>
        <end position="265"/>
    </location>
</feature>
<dbReference type="Proteomes" id="UP000254866">
    <property type="component" value="Unassembled WGS sequence"/>
</dbReference>
<accession>A0A370TLK3</accession>
<proteinExistence type="predicted"/>
<keyword evidence="3" id="KW-1185">Reference proteome</keyword>